<proteinExistence type="predicted"/>
<dbReference type="EnsemblProtists" id="PYU1_T006021">
    <property type="protein sequence ID" value="PYU1_T006021"/>
    <property type="gene ID" value="PYU1_G006009"/>
</dbReference>
<reference evidence="2" key="2">
    <citation type="submission" date="2010-04" db="EMBL/GenBank/DDBJ databases">
        <authorList>
            <person name="Buell R."/>
            <person name="Hamilton J."/>
            <person name="Hostetler J."/>
        </authorList>
    </citation>
    <scope>NUCLEOTIDE SEQUENCE [LARGE SCALE GENOMIC DNA]</scope>
    <source>
        <strain evidence="2">DAOM:BR144</strain>
    </source>
</reference>
<keyword evidence="2" id="KW-1185">Reference proteome</keyword>
<reference evidence="2" key="1">
    <citation type="journal article" date="2010" name="Genome Biol.">
        <title>Genome sequence of the necrotrophic plant pathogen Pythium ultimum reveals original pathogenicity mechanisms and effector repertoire.</title>
        <authorList>
            <person name="Levesque C.A."/>
            <person name="Brouwer H."/>
            <person name="Cano L."/>
            <person name="Hamilton J.P."/>
            <person name="Holt C."/>
            <person name="Huitema E."/>
            <person name="Raffaele S."/>
            <person name="Robideau G.P."/>
            <person name="Thines M."/>
            <person name="Win J."/>
            <person name="Zerillo M.M."/>
            <person name="Beakes G.W."/>
            <person name="Boore J.L."/>
            <person name="Busam D."/>
            <person name="Dumas B."/>
            <person name="Ferriera S."/>
            <person name="Fuerstenberg S.I."/>
            <person name="Gachon C.M."/>
            <person name="Gaulin E."/>
            <person name="Govers F."/>
            <person name="Grenville-Briggs L."/>
            <person name="Horner N."/>
            <person name="Hostetler J."/>
            <person name="Jiang R.H."/>
            <person name="Johnson J."/>
            <person name="Krajaejun T."/>
            <person name="Lin H."/>
            <person name="Meijer H.J."/>
            <person name="Moore B."/>
            <person name="Morris P."/>
            <person name="Phuntmart V."/>
            <person name="Puiu D."/>
            <person name="Shetty J."/>
            <person name="Stajich J.E."/>
            <person name="Tripathy S."/>
            <person name="Wawra S."/>
            <person name="van West P."/>
            <person name="Whitty B.R."/>
            <person name="Coutinho P.M."/>
            <person name="Henrissat B."/>
            <person name="Martin F."/>
            <person name="Thomas P.D."/>
            <person name="Tyler B.M."/>
            <person name="De Vries R.P."/>
            <person name="Kamoun S."/>
            <person name="Yandell M."/>
            <person name="Tisserat N."/>
            <person name="Buell C.R."/>
        </authorList>
    </citation>
    <scope>NUCLEOTIDE SEQUENCE</scope>
    <source>
        <strain evidence="2">DAOM:BR144</strain>
    </source>
</reference>
<sequence length="108" mass="12579">MHLDLLESTREQFLKPLEDEQAMINGKIKELLIKQEAWALDQLKRMKTRRTAFASATESMLSETRDSVLQSLQNAKLDAVHQIETYTAKISEELIQSIQRELDEYERA</sequence>
<dbReference type="HOGENOM" id="CLU_2203971_0_0_1"/>
<reference evidence="1" key="3">
    <citation type="submission" date="2015-02" db="UniProtKB">
        <authorList>
            <consortium name="EnsemblProtists"/>
        </authorList>
    </citation>
    <scope>IDENTIFICATION</scope>
    <source>
        <strain evidence="1">DAOM BR144</strain>
    </source>
</reference>
<evidence type="ECO:0000313" key="1">
    <source>
        <dbReference type="EnsemblProtists" id="PYU1_T006021"/>
    </source>
</evidence>
<dbReference type="EMBL" id="GL376625">
    <property type="status" value="NOT_ANNOTATED_CDS"/>
    <property type="molecule type" value="Genomic_DNA"/>
</dbReference>
<protein>
    <submittedName>
        <fullName evidence="1">Uncharacterized protein</fullName>
    </submittedName>
</protein>
<dbReference type="AlphaFoldDB" id="K3WM29"/>
<organism evidence="1 2">
    <name type="scientific">Globisporangium ultimum (strain ATCC 200006 / CBS 805.95 / DAOM BR144)</name>
    <name type="common">Pythium ultimum</name>
    <dbReference type="NCBI Taxonomy" id="431595"/>
    <lineage>
        <taxon>Eukaryota</taxon>
        <taxon>Sar</taxon>
        <taxon>Stramenopiles</taxon>
        <taxon>Oomycota</taxon>
        <taxon>Peronosporomycetes</taxon>
        <taxon>Pythiales</taxon>
        <taxon>Pythiaceae</taxon>
        <taxon>Globisporangium</taxon>
    </lineage>
</organism>
<evidence type="ECO:0000313" key="2">
    <source>
        <dbReference type="Proteomes" id="UP000019132"/>
    </source>
</evidence>
<accession>K3WM29</accession>
<dbReference type="Proteomes" id="UP000019132">
    <property type="component" value="Unassembled WGS sequence"/>
</dbReference>
<name>K3WM29_GLOUD</name>
<dbReference type="eggNOG" id="ENOG502SBGN">
    <property type="taxonomic scope" value="Eukaryota"/>
</dbReference>
<dbReference type="VEuPathDB" id="FungiDB:PYU1_G006009"/>
<dbReference type="InParanoid" id="K3WM29"/>